<evidence type="ECO:0000313" key="3">
    <source>
        <dbReference type="Proteomes" id="UP000095287"/>
    </source>
</evidence>
<accession>A0A1I7YNG0</accession>
<dbReference type="Proteomes" id="UP000095287">
    <property type="component" value="Unplaced"/>
</dbReference>
<feature type="compositionally biased region" description="Polar residues" evidence="2">
    <location>
        <begin position="97"/>
        <end position="113"/>
    </location>
</feature>
<evidence type="ECO:0000256" key="1">
    <source>
        <dbReference type="SAM" id="Coils"/>
    </source>
</evidence>
<organism evidence="3 4">
    <name type="scientific">Steinernema glaseri</name>
    <dbReference type="NCBI Taxonomy" id="37863"/>
    <lineage>
        <taxon>Eukaryota</taxon>
        <taxon>Metazoa</taxon>
        <taxon>Ecdysozoa</taxon>
        <taxon>Nematoda</taxon>
        <taxon>Chromadorea</taxon>
        <taxon>Rhabditida</taxon>
        <taxon>Tylenchina</taxon>
        <taxon>Panagrolaimomorpha</taxon>
        <taxon>Strongyloidoidea</taxon>
        <taxon>Steinernematidae</taxon>
        <taxon>Steinernema</taxon>
    </lineage>
</organism>
<feature type="region of interest" description="Disordered" evidence="2">
    <location>
        <begin position="294"/>
        <end position="349"/>
    </location>
</feature>
<feature type="region of interest" description="Disordered" evidence="2">
    <location>
        <begin position="92"/>
        <end position="126"/>
    </location>
</feature>
<feature type="compositionally biased region" description="Low complexity" evidence="2">
    <location>
        <begin position="300"/>
        <end position="310"/>
    </location>
</feature>
<protein>
    <submittedName>
        <fullName evidence="4">B30.2/SPRY domain-containing protein</fullName>
    </submittedName>
</protein>
<dbReference type="AlphaFoldDB" id="A0A1I7YNG0"/>
<sequence>MDADGVEKRKFLRKGEGLRTRGKVQYPQLRKTTRTPTMEEVPDSGRGTADDPYSPAPVANEQNSSSQSTVSNLVHREEGYWNLARQIEEGEYGRLGTPSSGPSVAISPGSTDVETPVASKKSNSTQLRQISSAAAQLRDMIANLDHADVMTSRKLDLYFAKLRDDLEKDKEKMEEELRQEWKELERRKKLFEQQKKSSSSENFGQSLFLKKENEELKESNIEKVRRISELTVLNTKNQKELHRLREDNERFKKRCSDLSRNNADLSSELAKMRTRLSSANKTIDDQAQELKESLRKATTVRNNRSSSVRRPQPSKNVAPVNRVAPNPSTSSDNERTNSIRSSETAPLPPQQEIVEIQAPELICRILPCGCERYFDNTGAFREWRHKFDATTVSLSEDSKHIELFAPNDVKITFDSTGTVYVLLPDRTGLVLYGDGRYKIGSYLEETIKGKGQFLIGDVEGICCFKYDEDQSLGWTGRDVSVRCSRGWCKVKVGSVLQFNYVVSQVFYVYHTDASKTPLAKTLCFQHEWK</sequence>
<evidence type="ECO:0000256" key="2">
    <source>
        <dbReference type="SAM" id="MobiDB-lite"/>
    </source>
</evidence>
<feature type="region of interest" description="Disordered" evidence="2">
    <location>
        <begin position="1"/>
        <end position="73"/>
    </location>
</feature>
<proteinExistence type="predicted"/>
<feature type="compositionally biased region" description="Polar residues" evidence="2">
    <location>
        <begin position="60"/>
        <end position="72"/>
    </location>
</feature>
<evidence type="ECO:0000313" key="4">
    <source>
        <dbReference type="WBParaSite" id="L893_g18191.t1"/>
    </source>
</evidence>
<keyword evidence="3" id="KW-1185">Reference proteome</keyword>
<feature type="coiled-coil region" evidence="1">
    <location>
        <begin position="159"/>
        <end position="194"/>
    </location>
</feature>
<dbReference type="WBParaSite" id="L893_g18191.t1">
    <property type="protein sequence ID" value="L893_g18191.t1"/>
    <property type="gene ID" value="L893_g18191"/>
</dbReference>
<keyword evidence="1" id="KW-0175">Coiled coil</keyword>
<name>A0A1I7YNG0_9BILA</name>
<reference evidence="4" key="1">
    <citation type="submission" date="2016-11" db="UniProtKB">
        <authorList>
            <consortium name="WormBaseParasite"/>
        </authorList>
    </citation>
    <scope>IDENTIFICATION</scope>
</reference>
<feature type="compositionally biased region" description="Basic and acidic residues" evidence="2">
    <location>
        <begin position="1"/>
        <end position="19"/>
    </location>
</feature>